<dbReference type="EC" id="2.7.1.-" evidence="7"/>
<comment type="caution">
    <text evidence="7">The sequence shown here is derived from an EMBL/GenBank/DDBJ whole genome shotgun (WGS) entry which is preliminary data.</text>
</comment>
<dbReference type="InterPro" id="IPR027417">
    <property type="entry name" value="P-loop_NTPase"/>
</dbReference>
<dbReference type="OrthoDB" id="3538329at2"/>
<evidence type="ECO:0000256" key="6">
    <source>
        <dbReference type="PIRSR" id="PIRSR007531-2"/>
    </source>
</evidence>
<proteinExistence type="predicted"/>
<evidence type="ECO:0000313" key="7">
    <source>
        <dbReference type="EMBL" id="KJE75833.1"/>
    </source>
</evidence>
<keyword evidence="2" id="KW-0547">Nucleotide-binding</keyword>
<evidence type="ECO:0000256" key="1">
    <source>
        <dbReference type="ARBA" id="ARBA00022679"/>
    </source>
</evidence>
<name>A0A0D8FRD1_9ACTN</name>
<accession>A0A0D8FRD1</accession>
<dbReference type="EMBL" id="JXUW01000027">
    <property type="protein sequence ID" value="KJE75833.1"/>
    <property type="molecule type" value="Genomic_DNA"/>
</dbReference>
<feature type="active site" evidence="5">
    <location>
        <position position="36"/>
    </location>
</feature>
<evidence type="ECO:0000313" key="8">
    <source>
        <dbReference type="Proteomes" id="UP000032336"/>
    </source>
</evidence>
<reference evidence="7 8" key="1">
    <citation type="submission" date="2015-01" db="EMBL/GenBank/DDBJ databases">
        <title>Draft genome of the acidophilic iron oxidizer Ferrimicrobium acidiphilum strain T23.</title>
        <authorList>
            <person name="Poehlein A."/>
            <person name="Eisen S."/>
            <person name="Schloemann M."/>
            <person name="Johnson B.D."/>
            <person name="Daniel R."/>
            <person name="Muehling M."/>
        </authorList>
    </citation>
    <scope>NUCLEOTIDE SEQUENCE [LARGE SCALE GENOMIC DNA]</scope>
    <source>
        <strain evidence="7 8">T23</strain>
    </source>
</reference>
<keyword evidence="4" id="KW-0067">ATP-binding</keyword>
<dbReference type="GO" id="GO:0016774">
    <property type="term" value="F:phosphotransferase activity, carboxyl group as acceptor"/>
    <property type="evidence" value="ECO:0007669"/>
    <property type="project" value="InterPro"/>
</dbReference>
<dbReference type="SUPFAM" id="SSF52540">
    <property type="entry name" value="P-loop containing nucleoside triphosphate hydrolases"/>
    <property type="match status" value="1"/>
</dbReference>
<feature type="binding site" evidence="6">
    <location>
        <begin position="9"/>
        <end position="16"/>
    </location>
    <ligand>
        <name>ATP</name>
        <dbReference type="ChEBI" id="CHEBI:30616"/>
    </ligand>
</feature>
<dbReference type="Proteomes" id="UP000032336">
    <property type="component" value="Unassembled WGS sequence"/>
</dbReference>
<dbReference type="PATRIC" id="fig|1121877.4.peg.2664"/>
<evidence type="ECO:0000256" key="4">
    <source>
        <dbReference type="ARBA" id="ARBA00022840"/>
    </source>
</evidence>
<evidence type="ECO:0000256" key="5">
    <source>
        <dbReference type="PIRSR" id="PIRSR007531-1"/>
    </source>
</evidence>
<keyword evidence="3" id="KW-0418">Kinase</keyword>
<sequence length="140" mass="14998">MTQVIVLNGGSSSGKSSIARALQDILPKVWLTFAVDALIEALPGRGDDPRSGLVFEADGTVTVKTEFRALEDVWYAGLAFMAHNGVSFILDEVLLTGGVGQRRLQAALNGINLLWVGGQALTSRVHWRMARSSVPHPIAC</sequence>
<keyword evidence="1 7" id="KW-0808">Transferase</keyword>
<dbReference type="Gene3D" id="3.40.50.300">
    <property type="entry name" value="P-loop containing nucleotide triphosphate hydrolases"/>
    <property type="match status" value="1"/>
</dbReference>
<dbReference type="GO" id="GO:0016301">
    <property type="term" value="F:kinase activity"/>
    <property type="evidence" value="ECO:0007669"/>
    <property type="project" value="UniProtKB-KW"/>
</dbReference>
<gene>
    <name evidence="7" type="ORF">FEAC_23930</name>
</gene>
<dbReference type="PROSITE" id="PS01075">
    <property type="entry name" value="ACETATE_KINASE_1"/>
    <property type="match status" value="1"/>
</dbReference>
<dbReference type="eggNOG" id="COG3896">
    <property type="taxonomic scope" value="Bacteria"/>
</dbReference>
<evidence type="ECO:0000256" key="3">
    <source>
        <dbReference type="ARBA" id="ARBA00022777"/>
    </source>
</evidence>
<keyword evidence="8" id="KW-1185">Reference proteome</keyword>
<dbReference type="InterPro" id="IPR023865">
    <property type="entry name" value="Aliphatic_acid_kinase_CS"/>
</dbReference>
<dbReference type="AlphaFoldDB" id="A0A0D8FRD1"/>
<dbReference type="PIRSF" id="PIRSF007531">
    <property type="entry name" value="CPT"/>
    <property type="match status" value="1"/>
</dbReference>
<dbReference type="GO" id="GO:0005524">
    <property type="term" value="F:ATP binding"/>
    <property type="evidence" value="ECO:0007669"/>
    <property type="project" value="UniProtKB-KW"/>
</dbReference>
<organism evidence="7 8">
    <name type="scientific">Ferrimicrobium acidiphilum DSM 19497</name>
    <dbReference type="NCBI Taxonomy" id="1121877"/>
    <lineage>
        <taxon>Bacteria</taxon>
        <taxon>Bacillati</taxon>
        <taxon>Actinomycetota</taxon>
        <taxon>Acidimicrobiia</taxon>
        <taxon>Acidimicrobiales</taxon>
        <taxon>Acidimicrobiaceae</taxon>
        <taxon>Ferrimicrobium</taxon>
    </lineage>
</organism>
<evidence type="ECO:0000256" key="2">
    <source>
        <dbReference type="ARBA" id="ARBA00022741"/>
    </source>
</evidence>
<dbReference type="Pfam" id="PF07931">
    <property type="entry name" value="CPT"/>
    <property type="match status" value="1"/>
</dbReference>
<dbReference type="InterPro" id="IPR012853">
    <property type="entry name" value="CPT"/>
</dbReference>
<dbReference type="RefSeq" id="WP_052566280.1">
    <property type="nucleotide sequence ID" value="NZ_JQKF01000073.1"/>
</dbReference>
<dbReference type="GeneID" id="78373438"/>
<protein>
    <submittedName>
        <fullName evidence="7">Chloramphenicol 3-O phosphotransferase</fullName>
        <ecNumber evidence="7">2.7.1.-</ecNumber>
    </submittedName>
</protein>